<proteinExistence type="predicted"/>
<sequence>MAELELKDQVAAVLTAIREQSNKIDGFSGHLEAVEAKVVSLEEIKPALVDLALWKPKVDQAVGALQADLGDLRQHIERLTIQAAAPATAFPPATSSSERRPCLRVEVDRSSTGDEGRHGPGGHRVDITARGSVMGPIPHPTPAKVVMVQQPKELDTAVSLALLQEEAMELTREAARVGCGSATYSRPPPRTALPLPLPPGGRPPGLSASLPGARAEDRRGAASAQTPSTDDKVQAMRAYRRARGLCYTCGEKWARDHTCGPTVPLHVVEELMALLASETDPDSSLDDQPAELCVISEAALQGVEPPHTVRLKGTVADREVLMLVDSGSTHSFISEAIAAAWPTVRRCRPMQVKVADGGVLRCDLEVPDCAWQAQGVDFSTTLRLFPLGCYDIILGMDWLESIGSMKVHWGRKQLAFEHHGHAVQLQGLVANTTTCPEITAHQLEALDKMDSICHLVQLREVKEPDEQNDCPLSITQLLSEFDTIFDEPKGLPPPREFDHVITLLPGSRPVNLRPYRYNPEQKDEIERQIADMLKQGTIRFSTSPFASPVLLVQKKDGTWRFCIDFRYLNALTLKNRYPLPVIDELLDELAGASWFTSLDLRAGYHQIRMAPGEEHKTAFQTHQGHYEFMVMPYGLTEGVATDPKNIEAVRTWPTPVNAKDVRKFLGLAGYYHTSVPVVTDLHDWLQERQLVTALLRQHLHRANTRMKHFADRKRSDRSFQVGDWVYLRLQPYVQTSLAMRANAKLAFRFFGPFQVEQKVGDLSYRLKLPETSKLHPVFHVSQLRGGAPPTVVHPELPAVDDAAPHHHVPLRVLETRQVRRRKNDLEQARIQWSGLPASLATWENLLELKTRFPRSIGPPCFDLRLISSSSSSSSSSVKHFPAVVMCN</sequence>
<organism evidence="1 2">
    <name type="scientific">Avena sativa</name>
    <name type="common">Oat</name>
    <dbReference type="NCBI Taxonomy" id="4498"/>
    <lineage>
        <taxon>Eukaryota</taxon>
        <taxon>Viridiplantae</taxon>
        <taxon>Streptophyta</taxon>
        <taxon>Embryophyta</taxon>
        <taxon>Tracheophyta</taxon>
        <taxon>Spermatophyta</taxon>
        <taxon>Magnoliopsida</taxon>
        <taxon>Liliopsida</taxon>
        <taxon>Poales</taxon>
        <taxon>Poaceae</taxon>
        <taxon>BOP clade</taxon>
        <taxon>Pooideae</taxon>
        <taxon>Poodae</taxon>
        <taxon>Poeae</taxon>
        <taxon>Poeae Chloroplast Group 1 (Aveneae type)</taxon>
        <taxon>Aveninae</taxon>
        <taxon>Avena</taxon>
    </lineage>
</organism>
<accession>A0ACD5UCN4</accession>
<name>A0ACD5UCN4_AVESA</name>
<evidence type="ECO:0000313" key="2">
    <source>
        <dbReference type="Proteomes" id="UP001732700"/>
    </source>
</evidence>
<reference evidence="1" key="2">
    <citation type="submission" date="2025-09" db="UniProtKB">
        <authorList>
            <consortium name="EnsemblPlants"/>
        </authorList>
    </citation>
    <scope>IDENTIFICATION</scope>
</reference>
<dbReference type="EnsemblPlants" id="AVESA.00010b.r2.2AG0232450.1">
    <property type="protein sequence ID" value="AVESA.00010b.r2.2AG0232450.1.CDS"/>
    <property type="gene ID" value="AVESA.00010b.r2.2AG0232450"/>
</dbReference>
<evidence type="ECO:0000313" key="1">
    <source>
        <dbReference type="EnsemblPlants" id="AVESA.00010b.r2.2AG0232450.1.CDS"/>
    </source>
</evidence>
<dbReference type="Proteomes" id="UP001732700">
    <property type="component" value="Chromosome 2A"/>
</dbReference>
<protein>
    <submittedName>
        <fullName evidence="1">Uncharacterized protein</fullName>
    </submittedName>
</protein>
<keyword evidence="2" id="KW-1185">Reference proteome</keyword>
<reference evidence="1" key="1">
    <citation type="submission" date="2021-05" db="EMBL/GenBank/DDBJ databases">
        <authorList>
            <person name="Scholz U."/>
            <person name="Mascher M."/>
            <person name="Fiebig A."/>
        </authorList>
    </citation>
    <scope>NUCLEOTIDE SEQUENCE [LARGE SCALE GENOMIC DNA]</scope>
</reference>